<keyword evidence="2" id="KW-0732">Signal</keyword>
<sequence length="197" mass="20704">MKRALLTSALLVAGFGLAVPVFAQQAPAGPAGGPAAGGPDRHFSRMCEDQDARLAGKLAFAEKKLRITEPQRAAWNKFADSARASLKPTQDLCTKVKDQPRPAALPQRLERAESMMQAHLQQLQTVRPALTELYAQLTPDQQKTADHLLNQGGGPRHGGMGPGKEHGGPGMGPGGEHGPRHGGPGPDGKPPQESRGG</sequence>
<accession>A0A3S0X0L0</accession>
<dbReference type="RefSeq" id="WP_126997053.1">
    <property type="nucleotide sequence ID" value="NZ_CP173190.1"/>
</dbReference>
<feature type="compositionally biased region" description="Gly residues" evidence="1">
    <location>
        <begin position="151"/>
        <end position="186"/>
    </location>
</feature>
<protein>
    <recommendedName>
        <fullName evidence="5">LTXXQ motif family protein</fullName>
    </recommendedName>
</protein>
<proteinExistence type="predicted"/>
<feature type="signal peptide" evidence="2">
    <location>
        <begin position="1"/>
        <end position="23"/>
    </location>
</feature>
<evidence type="ECO:0000313" key="3">
    <source>
        <dbReference type="EMBL" id="RUQ73852.1"/>
    </source>
</evidence>
<feature type="chain" id="PRO_5018639064" description="LTXXQ motif family protein" evidence="2">
    <location>
        <begin position="24"/>
        <end position="197"/>
    </location>
</feature>
<gene>
    <name evidence="3" type="ORF">EJ913_09370</name>
</gene>
<organism evidence="3 4">
    <name type="scientific">Azospirillum doebereinerae</name>
    <dbReference type="NCBI Taxonomy" id="92933"/>
    <lineage>
        <taxon>Bacteria</taxon>
        <taxon>Pseudomonadati</taxon>
        <taxon>Pseudomonadota</taxon>
        <taxon>Alphaproteobacteria</taxon>
        <taxon>Rhodospirillales</taxon>
        <taxon>Azospirillaceae</taxon>
        <taxon>Azospirillum</taxon>
    </lineage>
</organism>
<comment type="caution">
    <text evidence="3">The sequence shown here is derived from an EMBL/GenBank/DDBJ whole genome shotgun (WGS) entry which is preliminary data.</text>
</comment>
<dbReference type="Proteomes" id="UP000280346">
    <property type="component" value="Unassembled WGS sequence"/>
</dbReference>
<evidence type="ECO:0008006" key="5">
    <source>
        <dbReference type="Google" id="ProtNLM"/>
    </source>
</evidence>
<dbReference type="GO" id="GO:0042597">
    <property type="term" value="C:periplasmic space"/>
    <property type="evidence" value="ECO:0007669"/>
    <property type="project" value="InterPro"/>
</dbReference>
<evidence type="ECO:0000256" key="2">
    <source>
        <dbReference type="SAM" id="SignalP"/>
    </source>
</evidence>
<dbReference type="InterPro" id="IPR012899">
    <property type="entry name" value="LTXXQ"/>
</dbReference>
<dbReference type="OrthoDB" id="7060764at2"/>
<dbReference type="Pfam" id="PF07813">
    <property type="entry name" value="LTXXQ"/>
    <property type="match status" value="1"/>
</dbReference>
<evidence type="ECO:0000256" key="1">
    <source>
        <dbReference type="SAM" id="MobiDB-lite"/>
    </source>
</evidence>
<feature type="region of interest" description="Disordered" evidence="1">
    <location>
        <begin position="145"/>
        <end position="197"/>
    </location>
</feature>
<keyword evidence="4" id="KW-1185">Reference proteome</keyword>
<name>A0A3S0X0L0_9PROT</name>
<dbReference type="EMBL" id="RZIJ01000005">
    <property type="protein sequence ID" value="RUQ73852.1"/>
    <property type="molecule type" value="Genomic_DNA"/>
</dbReference>
<reference evidence="3 4" key="1">
    <citation type="submission" date="2018-12" db="EMBL/GenBank/DDBJ databases">
        <authorList>
            <person name="Yang Y."/>
        </authorList>
    </citation>
    <scope>NUCLEOTIDE SEQUENCE [LARGE SCALE GENOMIC DNA]</scope>
    <source>
        <strain evidence="3 4">GSF71</strain>
    </source>
</reference>
<dbReference type="AlphaFoldDB" id="A0A3S0X0L0"/>
<evidence type="ECO:0000313" key="4">
    <source>
        <dbReference type="Proteomes" id="UP000280346"/>
    </source>
</evidence>